<proteinExistence type="predicted"/>
<dbReference type="RefSeq" id="WP_184234142.1">
    <property type="nucleotide sequence ID" value="NZ_JACHMJ010000001.1"/>
</dbReference>
<feature type="transmembrane region" description="Helical" evidence="1">
    <location>
        <begin position="95"/>
        <end position="120"/>
    </location>
</feature>
<evidence type="ECO:0000313" key="2">
    <source>
        <dbReference type="EMBL" id="MBB5842643.1"/>
    </source>
</evidence>
<dbReference type="Proteomes" id="UP000536685">
    <property type="component" value="Unassembled WGS sequence"/>
</dbReference>
<keyword evidence="1" id="KW-0472">Membrane</keyword>
<feature type="transmembrane region" description="Helical" evidence="1">
    <location>
        <begin position="171"/>
        <end position="195"/>
    </location>
</feature>
<feature type="transmembrane region" description="Helical" evidence="1">
    <location>
        <begin position="62"/>
        <end position="83"/>
    </location>
</feature>
<evidence type="ECO:0000313" key="3">
    <source>
        <dbReference type="Proteomes" id="UP000536685"/>
    </source>
</evidence>
<reference evidence="2 3" key="1">
    <citation type="submission" date="2020-08" db="EMBL/GenBank/DDBJ databases">
        <title>Sequencing the genomes of 1000 actinobacteria strains.</title>
        <authorList>
            <person name="Klenk H.-P."/>
        </authorList>
    </citation>
    <scope>NUCLEOTIDE SEQUENCE [LARGE SCALE GENOMIC DNA]</scope>
    <source>
        <strain evidence="2 3">DSM 105784</strain>
    </source>
</reference>
<sequence length="202" mass="21370">MTDNSSAQPVVTAARDIGFRFVLSAAFAVLTLSGGYFLSWMGSRSANQFVLVDGSGDEGAQLGVAFGVLTGVLVFGTGMLCFIRVDTYRYAIPGWVAQIVVIALGLFSLLLGFLFGLGGLAGPPADQSWQAEYARSLRGWLPQFPLLGVVAMVETALIFRTLRLEGRTPGWRVPLVFAAVIIAAVVVLVGIAWGISPRSVGT</sequence>
<accession>A0A841ALY1</accession>
<gene>
    <name evidence="2" type="ORF">HD599_000966</name>
</gene>
<keyword evidence="1" id="KW-0812">Transmembrane</keyword>
<keyword evidence="1" id="KW-1133">Transmembrane helix</keyword>
<protein>
    <submittedName>
        <fullName evidence="2">Uncharacterized protein</fullName>
    </submittedName>
</protein>
<evidence type="ECO:0000256" key="1">
    <source>
        <dbReference type="SAM" id="Phobius"/>
    </source>
</evidence>
<organism evidence="2 3">
    <name type="scientific">Conyzicola lurida</name>
    <dbReference type="NCBI Taxonomy" id="1172621"/>
    <lineage>
        <taxon>Bacteria</taxon>
        <taxon>Bacillati</taxon>
        <taxon>Actinomycetota</taxon>
        <taxon>Actinomycetes</taxon>
        <taxon>Micrococcales</taxon>
        <taxon>Microbacteriaceae</taxon>
        <taxon>Conyzicola</taxon>
    </lineage>
</organism>
<comment type="caution">
    <text evidence="2">The sequence shown here is derived from an EMBL/GenBank/DDBJ whole genome shotgun (WGS) entry which is preliminary data.</text>
</comment>
<keyword evidence="3" id="KW-1185">Reference proteome</keyword>
<feature type="transmembrane region" description="Helical" evidence="1">
    <location>
        <begin position="140"/>
        <end position="159"/>
    </location>
</feature>
<name>A0A841ALY1_9MICO</name>
<dbReference type="AlphaFoldDB" id="A0A841ALY1"/>
<feature type="transmembrane region" description="Helical" evidence="1">
    <location>
        <begin position="21"/>
        <end position="42"/>
    </location>
</feature>
<dbReference type="EMBL" id="JACHMJ010000001">
    <property type="protein sequence ID" value="MBB5842643.1"/>
    <property type="molecule type" value="Genomic_DNA"/>
</dbReference>